<comment type="caution">
    <text evidence="2">The sequence shown here is derived from an EMBL/GenBank/DDBJ whole genome shotgun (WGS) entry which is preliminary data.</text>
</comment>
<gene>
    <name evidence="2" type="ORF">BE18_22130</name>
</gene>
<feature type="compositionally biased region" description="Polar residues" evidence="1">
    <location>
        <begin position="56"/>
        <end position="72"/>
    </location>
</feature>
<accession>A0A150SFW4</accession>
<reference evidence="2 3" key="1">
    <citation type="submission" date="2014-02" db="EMBL/GenBank/DDBJ databases">
        <title>The small core and large imbalanced accessory genome model reveals a collaborative survival strategy of Sorangium cellulosum strains in nature.</title>
        <authorList>
            <person name="Han K."/>
            <person name="Peng R."/>
            <person name="Blom J."/>
            <person name="Li Y.-Z."/>
        </authorList>
    </citation>
    <scope>NUCLEOTIDE SEQUENCE [LARGE SCALE GENOMIC DNA]</scope>
    <source>
        <strain evidence="2 3">So0149</strain>
    </source>
</reference>
<name>A0A150SFW4_SORCE</name>
<evidence type="ECO:0000256" key="1">
    <source>
        <dbReference type="SAM" id="MobiDB-lite"/>
    </source>
</evidence>
<sequence>MQSPTFWLSVVPAWKVCPHRPAAHELTLGHVVGTGGQSEGKRQSKSAPSQPLVPSAHSQQGRHASLQSGSSARLKSQQIAYVGSWHLQTSSTQTVPGTF</sequence>
<evidence type="ECO:0000313" key="3">
    <source>
        <dbReference type="Proteomes" id="UP000075515"/>
    </source>
</evidence>
<proteinExistence type="predicted"/>
<evidence type="ECO:0000313" key="2">
    <source>
        <dbReference type="EMBL" id="KYF79385.1"/>
    </source>
</evidence>
<feature type="region of interest" description="Disordered" evidence="1">
    <location>
        <begin position="28"/>
        <end position="72"/>
    </location>
</feature>
<dbReference type="Proteomes" id="UP000075515">
    <property type="component" value="Unassembled WGS sequence"/>
</dbReference>
<organism evidence="2 3">
    <name type="scientific">Sorangium cellulosum</name>
    <name type="common">Polyangium cellulosum</name>
    <dbReference type="NCBI Taxonomy" id="56"/>
    <lineage>
        <taxon>Bacteria</taxon>
        <taxon>Pseudomonadati</taxon>
        <taxon>Myxococcota</taxon>
        <taxon>Polyangia</taxon>
        <taxon>Polyangiales</taxon>
        <taxon>Polyangiaceae</taxon>
        <taxon>Sorangium</taxon>
    </lineage>
</organism>
<dbReference type="EMBL" id="JEMC01003669">
    <property type="protein sequence ID" value="KYF79385.1"/>
    <property type="molecule type" value="Genomic_DNA"/>
</dbReference>
<dbReference type="AlphaFoldDB" id="A0A150SFW4"/>
<protein>
    <submittedName>
        <fullName evidence="2">Uncharacterized protein</fullName>
    </submittedName>
</protein>